<keyword evidence="1" id="KW-0812">Transmembrane</keyword>
<gene>
    <name evidence="2" type="primary">ORF17813</name>
</gene>
<keyword evidence="1" id="KW-1133">Transmembrane helix</keyword>
<organism evidence="2">
    <name type="scientific">Arion vulgaris</name>
    <dbReference type="NCBI Taxonomy" id="1028688"/>
    <lineage>
        <taxon>Eukaryota</taxon>
        <taxon>Metazoa</taxon>
        <taxon>Spiralia</taxon>
        <taxon>Lophotrochozoa</taxon>
        <taxon>Mollusca</taxon>
        <taxon>Gastropoda</taxon>
        <taxon>Heterobranchia</taxon>
        <taxon>Euthyneura</taxon>
        <taxon>Panpulmonata</taxon>
        <taxon>Eupulmonata</taxon>
        <taxon>Stylommatophora</taxon>
        <taxon>Helicina</taxon>
        <taxon>Arionoidea</taxon>
        <taxon>Arionidae</taxon>
        <taxon>Arion</taxon>
    </lineage>
</organism>
<dbReference type="AlphaFoldDB" id="A0A0B6YA72"/>
<evidence type="ECO:0000313" key="2">
    <source>
        <dbReference type="EMBL" id="CEK52721.1"/>
    </source>
</evidence>
<accession>A0A0B6YA72</accession>
<sequence length="87" mass="9429">SVSIISQVLESSFHWFLHCTGSLIAPVSSYGSVLLLSRKGTPPDESITQSTDFIALATLVEISGKNALFNRMAKSGLTDQMKDLLTR</sequence>
<name>A0A0B6YA72_9EUPU</name>
<feature type="non-terminal residue" evidence="2">
    <location>
        <position position="1"/>
    </location>
</feature>
<evidence type="ECO:0000256" key="1">
    <source>
        <dbReference type="SAM" id="Phobius"/>
    </source>
</evidence>
<reference evidence="2" key="1">
    <citation type="submission" date="2014-12" db="EMBL/GenBank/DDBJ databases">
        <title>Insight into the proteome of Arion vulgaris.</title>
        <authorList>
            <person name="Aradska J."/>
            <person name="Bulat T."/>
            <person name="Smidak R."/>
            <person name="Sarate P."/>
            <person name="Gangsoo J."/>
            <person name="Sialana F."/>
            <person name="Bilban M."/>
            <person name="Lubec G."/>
        </authorList>
    </citation>
    <scope>NUCLEOTIDE SEQUENCE</scope>
    <source>
        <tissue evidence="2">Skin</tissue>
    </source>
</reference>
<protein>
    <submittedName>
        <fullName evidence="2">Uncharacterized protein</fullName>
    </submittedName>
</protein>
<feature type="transmembrane region" description="Helical" evidence="1">
    <location>
        <begin position="15"/>
        <end position="36"/>
    </location>
</feature>
<keyword evidence="1" id="KW-0472">Membrane</keyword>
<dbReference type="EMBL" id="HACG01005856">
    <property type="protein sequence ID" value="CEK52721.1"/>
    <property type="molecule type" value="Transcribed_RNA"/>
</dbReference>
<proteinExistence type="predicted"/>